<name>B9KZ71_THERP</name>
<dbReference type="eggNOG" id="ENOG5033F64">
    <property type="taxonomic scope" value="Bacteria"/>
</dbReference>
<dbReference type="Proteomes" id="UP000000447">
    <property type="component" value="Chromosome"/>
</dbReference>
<dbReference type="RefSeq" id="WP_012642170.1">
    <property type="nucleotide sequence ID" value="NC_011959.1"/>
</dbReference>
<dbReference type="HOGENOM" id="CLU_2571717_0_0_0"/>
<protein>
    <submittedName>
        <fullName evidence="1">Uncharacterized protein</fullName>
    </submittedName>
</protein>
<dbReference type="AlphaFoldDB" id="B9KZ71"/>
<keyword evidence="2" id="KW-1185">Reference proteome</keyword>
<sequence>MHQVIAHVLNDDPFVAEVDKPPDPQHQSVFLRKPRRFDGERLTTTAQRVITVLYPWHRITYIELLDEGSDQRPSQLVTVVRDEH</sequence>
<dbReference type="EMBL" id="CP001275">
    <property type="protein sequence ID" value="ACM05840.1"/>
    <property type="molecule type" value="Genomic_DNA"/>
</dbReference>
<proteinExistence type="predicted"/>
<gene>
    <name evidence="1" type="ordered locus">trd_0784</name>
</gene>
<accession>B9KZ71</accession>
<dbReference type="OrthoDB" id="162877at2"/>
<evidence type="ECO:0000313" key="1">
    <source>
        <dbReference type="EMBL" id="ACM05840.1"/>
    </source>
</evidence>
<dbReference type="KEGG" id="tro:trd_0784"/>
<organism evidence="1 2">
    <name type="scientific">Thermomicrobium roseum (strain ATCC 27502 / DSM 5159 / P-2)</name>
    <dbReference type="NCBI Taxonomy" id="309801"/>
    <lineage>
        <taxon>Bacteria</taxon>
        <taxon>Pseudomonadati</taxon>
        <taxon>Thermomicrobiota</taxon>
        <taxon>Thermomicrobia</taxon>
        <taxon>Thermomicrobiales</taxon>
        <taxon>Thermomicrobiaceae</taxon>
        <taxon>Thermomicrobium</taxon>
    </lineage>
</organism>
<reference evidence="1 2" key="1">
    <citation type="journal article" date="2009" name="PLoS ONE">
        <title>Complete genome sequence of the aerobic CO-oxidizing thermophile Thermomicrobium roseum.</title>
        <authorList>
            <person name="Wu D."/>
            <person name="Raymond J."/>
            <person name="Wu M."/>
            <person name="Chatterji S."/>
            <person name="Ren Q."/>
            <person name="Graham J.E."/>
            <person name="Bryant D.A."/>
            <person name="Robb F."/>
            <person name="Colman A."/>
            <person name="Tallon L.J."/>
            <person name="Badger J.H."/>
            <person name="Madupu R."/>
            <person name="Ward N.L."/>
            <person name="Eisen J.A."/>
        </authorList>
    </citation>
    <scope>NUCLEOTIDE SEQUENCE [LARGE SCALE GENOMIC DNA]</scope>
    <source>
        <strain evidence="2">ATCC 27502 / DSM 5159 / P-2</strain>
    </source>
</reference>
<evidence type="ECO:0000313" key="2">
    <source>
        <dbReference type="Proteomes" id="UP000000447"/>
    </source>
</evidence>